<comment type="caution">
    <text evidence="2">The sequence shown here is derived from an EMBL/GenBank/DDBJ whole genome shotgun (WGS) entry which is preliminary data.</text>
</comment>
<proteinExistence type="predicted"/>
<feature type="domain" description="Tail specific protease" evidence="1">
    <location>
        <begin position="218"/>
        <end position="383"/>
    </location>
</feature>
<sequence length="479" mass="53084">MKFMYKLCYGLLGVGLLFSACKKDHDPTPREEAVPTANDSMYFLFQDQYLWNDVIPDSATFKPSSYSNLPEMFSKLISIKKKVNGQPIDKYSFLDQGRVASAIQEGMANDFGFEVSYNAVNDLRVIYVLDSSPAHVKGIRRSWKVTSINGDTDIDYDGSPLGNGTNINKIIQAIYNSERVTLGFTKPDGASETITLEAATYKLNPLLFTRVYTFDAKKVGYLVFHQFIGLKNAKAGLDAAFDNFIREGVSDLVIDFRYNGGGSVETAEYLANLIAPTSVGVGNTTLMYKEYLNATLMNHQSSRYLKTKLIPGTKYSWAEYFDSFVDDNAFYFSKAKTLNVPRVVFIGTGSTASASEMVISVLKPYMDVKLVGSTTYGKPVGFVGVNVGGYDMYATSLWQKNADGYGDYFDGIRPDGQDVYEDYTITWGNSNERLLKEAFAALGLNSGLRSDTRNAPAKQPVVPNPFPGLSPKGMFETRF</sequence>
<accession>A0ABW5KL42</accession>
<evidence type="ECO:0000313" key="2">
    <source>
        <dbReference type="EMBL" id="MFD2549667.1"/>
    </source>
</evidence>
<protein>
    <submittedName>
        <fullName evidence="2">S41 family peptidase</fullName>
    </submittedName>
</protein>
<dbReference type="SUPFAM" id="SSF52096">
    <property type="entry name" value="ClpP/crotonase"/>
    <property type="match status" value="1"/>
</dbReference>
<evidence type="ECO:0000259" key="1">
    <source>
        <dbReference type="Pfam" id="PF03572"/>
    </source>
</evidence>
<gene>
    <name evidence="2" type="ORF">ACFSR5_18630</name>
</gene>
<dbReference type="RefSeq" id="WP_380905987.1">
    <property type="nucleotide sequence ID" value="NZ_JBHULR010000020.1"/>
</dbReference>
<reference evidence="3" key="1">
    <citation type="journal article" date="2019" name="Int. J. Syst. Evol. Microbiol.">
        <title>The Global Catalogue of Microorganisms (GCM) 10K type strain sequencing project: providing services to taxonomists for standard genome sequencing and annotation.</title>
        <authorList>
            <consortium name="The Broad Institute Genomics Platform"/>
            <consortium name="The Broad Institute Genome Sequencing Center for Infectious Disease"/>
            <person name="Wu L."/>
            <person name="Ma J."/>
        </authorList>
    </citation>
    <scope>NUCLEOTIDE SEQUENCE [LARGE SCALE GENOMIC DNA]</scope>
    <source>
        <strain evidence="3">KCTC 42662</strain>
    </source>
</reference>
<dbReference type="Gene3D" id="3.90.226.10">
    <property type="entry name" value="2-enoyl-CoA Hydratase, Chain A, domain 1"/>
    <property type="match status" value="1"/>
</dbReference>
<dbReference type="EMBL" id="JBHULR010000020">
    <property type="protein sequence ID" value="MFD2549667.1"/>
    <property type="molecule type" value="Genomic_DNA"/>
</dbReference>
<dbReference type="PROSITE" id="PS51257">
    <property type="entry name" value="PROKAR_LIPOPROTEIN"/>
    <property type="match status" value="1"/>
</dbReference>
<dbReference type="PANTHER" id="PTHR32060:SF30">
    <property type="entry name" value="CARBOXY-TERMINAL PROCESSING PROTEASE CTPA"/>
    <property type="match status" value="1"/>
</dbReference>
<dbReference type="PANTHER" id="PTHR32060">
    <property type="entry name" value="TAIL-SPECIFIC PROTEASE"/>
    <property type="match status" value="1"/>
</dbReference>
<evidence type="ECO:0000313" key="3">
    <source>
        <dbReference type="Proteomes" id="UP001597545"/>
    </source>
</evidence>
<dbReference type="Gene3D" id="3.30.750.170">
    <property type="match status" value="1"/>
</dbReference>
<dbReference type="InterPro" id="IPR029045">
    <property type="entry name" value="ClpP/crotonase-like_dom_sf"/>
</dbReference>
<organism evidence="2 3">
    <name type="scientific">Sphingobacterium suaedae</name>
    <dbReference type="NCBI Taxonomy" id="1686402"/>
    <lineage>
        <taxon>Bacteria</taxon>
        <taxon>Pseudomonadati</taxon>
        <taxon>Bacteroidota</taxon>
        <taxon>Sphingobacteriia</taxon>
        <taxon>Sphingobacteriales</taxon>
        <taxon>Sphingobacteriaceae</taxon>
        <taxon>Sphingobacterium</taxon>
    </lineage>
</organism>
<dbReference type="InterPro" id="IPR005151">
    <property type="entry name" value="Tail-specific_protease"/>
</dbReference>
<dbReference type="Pfam" id="PF03572">
    <property type="entry name" value="Peptidase_S41"/>
    <property type="match status" value="1"/>
</dbReference>
<name>A0ABW5KL42_9SPHI</name>
<dbReference type="Gene3D" id="2.30.42.10">
    <property type="match status" value="1"/>
</dbReference>
<dbReference type="InterPro" id="IPR036034">
    <property type="entry name" value="PDZ_sf"/>
</dbReference>
<dbReference type="Proteomes" id="UP001597545">
    <property type="component" value="Unassembled WGS sequence"/>
</dbReference>
<keyword evidence="3" id="KW-1185">Reference proteome</keyword>